<dbReference type="InterPro" id="IPR050855">
    <property type="entry name" value="NDM-1-like"/>
</dbReference>
<proteinExistence type="predicted"/>
<dbReference type="Gene3D" id="3.60.15.10">
    <property type="entry name" value="Ribonuclease Z/Hydroxyacylglutathione hydrolase-like"/>
    <property type="match status" value="1"/>
</dbReference>
<sequence length="246" mass="25865">MKRIAAVLSCLSVLSAPLAAHAADWEGKQEPFLLYGSSYYVSTHGLSAVLVTSPAGHILIDGARPKTPAQIAAGIRQLGFKPEDIKYILTSHEHHDHAGGIAELQRLSGATVLTSPAAKPVIETGVADKGDPQFGNNPPKMTPVAKVKTVRDGELVTVGPLAIKAHFTPGHAQDGISWTWQASENGKTLNLVYADSLTAVAGPNFRYSGNALYPQAKLDVERSIALVAALPCDILVSAHPDATGLL</sequence>
<keyword evidence="1" id="KW-0732">Signal</keyword>
<dbReference type="GO" id="GO:0008800">
    <property type="term" value="F:beta-lactamase activity"/>
    <property type="evidence" value="ECO:0007669"/>
    <property type="project" value="UniProtKB-EC"/>
</dbReference>
<protein>
    <submittedName>
        <fullName evidence="3">Subclass B3 metallo-beta-lactamase</fullName>
        <ecNumber evidence="3">3.5.2.6</ecNumber>
    </submittedName>
</protein>
<dbReference type="NCBIfam" id="NF012229">
    <property type="entry name" value="bla_class_B_core"/>
    <property type="match status" value="1"/>
</dbReference>
<gene>
    <name evidence="3" type="primary">bla</name>
    <name evidence="3" type="ORF">ACFPN5_14830</name>
</gene>
<evidence type="ECO:0000313" key="3">
    <source>
        <dbReference type="EMBL" id="MFC5461084.1"/>
    </source>
</evidence>
<dbReference type="NCBIfam" id="NF033105">
    <property type="entry name" value="bla_subclass_B3"/>
    <property type="match status" value="1"/>
</dbReference>
<dbReference type="PANTHER" id="PTHR42951">
    <property type="entry name" value="METALLO-BETA-LACTAMASE DOMAIN-CONTAINING"/>
    <property type="match status" value="1"/>
</dbReference>
<name>A0ABW0L5V6_9BURK</name>
<dbReference type="Proteomes" id="UP001596050">
    <property type="component" value="Unassembled WGS sequence"/>
</dbReference>
<dbReference type="Pfam" id="PF00753">
    <property type="entry name" value="Lactamase_B"/>
    <property type="match status" value="1"/>
</dbReference>
<dbReference type="EC" id="3.5.2.6" evidence="3"/>
<feature type="chain" id="PRO_5046164008" evidence="1">
    <location>
        <begin position="23"/>
        <end position="246"/>
    </location>
</feature>
<dbReference type="EMBL" id="JBHSMU010000015">
    <property type="protein sequence ID" value="MFC5461084.1"/>
    <property type="molecule type" value="Genomic_DNA"/>
</dbReference>
<organism evidence="3 4">
    <name type="scientific">Massilia niabensis</name>
    <dbReference type="NCBI Taxonomy" id="544910"/>
    <lineage>
        <taxon>Bacteria</taxon>
        <taxon>Pseudomonadati</taxon>
        <taxon>Pseudomonadota</taxon>
        <taxon>Betaproteobacteria</taxon>
        <taxon>Burkholderiales</taxon>
        <taxon>Oxalobacteraceae</taxon>
        <taxon>Telluria group</taxon>
        <taxon>Massilia</taxon>
    </lineage>
</organism>
<evidence type="ECO:0000256" key="1">
    <source>
        <dbReference type="SAM" id="SignalP"/>
    </source>
</evidence>
<dbReference type="PANTHER" id="PTHR42951:SF17">
    <property type="entry name" value="METALLO-BETA-LACTAMASE DOMAIN-CONTAINING PROTEIN"/>
    <property type="match status" value="1"/>
</dbReference>
<dbReference type="RefSeq" id="WP_379784523.1">
    <property type="nucleotide sequence ID" value="NZ_JBHSMU010000015.1"/>
</dbReference>
<comment type="caution">
    <text evidence="3">The sequence shown here is derived from an EMBL/GenBank/DDBJ whole genome shotgun (WGS) entry which is preliminary data.</text>
</comment>
<feature type="signal peptide" evidence="1">
    <location>
        <begin position="1"/>
        <end position="22"/>
    </location>
</feature>
<dbReference type="InterPro" id="IPR001279">
    <property type="entry name" value="Metallo-B-lactamas"/>
</dbReference>
<dbReference type="SUPFAM" id="SSF56281">
    <property type="entry name" value="Metallo-hydrolase/oxidoreductase"/>
    <property type="match status" value="1"/>
</dbReference>
<reference evidence="4" key="1">
    <citation type="journal article" date="2019" name="Int. J. Syst. Evol. Microbiol.">
        <title>The Global Catalogue of Microorganisms (GCM) 10K type strain sequencing project: providing services to taxonomists for standard genome sequencing and annotation.</title>
        <authorList>
            <consortium name="The Broad Institute Genomics Platform"/>
            <consortium name="The Broad Institute Genome Sequencing Center for Infectious Disease"/>
            <person name="Wu L."/>
            <person name="Ma J."/>
        </authorList>
    </citation>
    <scope>NUCLEOTIDE SEQUENCE [LARGE SCALE GENOMIC DNA]</scope>
    <source>
        <strain evidence="4">KACC 12649</strain>
    </source>
</reference>
<accession>A0ABW0L5V6</accession>
<dbReference type="InterPro" id="IPR036866">
    <property type="entry name" value="RibonucZ/Hydroxyglut_hydro"/>
</dbReference>
<evidence type="ECO:0000313" key="4">
    <source>
        <dbReference type="Proteomes" id="UP001596050"/>
    </source>
</evidence>
<keyword evidence="4" id="KW-1185">Reference proteome</keyword>
<feature type="domain" description="Metallo-beta-lactamase" evidence="2">
    <location>
        <begin position="45"/>
        <end position="239"/>
    </location>
</feature>
<evidence type="ECO:0000259" key="2">
    <source>
        <dbReference type="SMART" id="SM00849"/>
    </source>
</evidence>
<dbReference type="SMART" id="SM00849">
    <property type="entry name" value="Lactamase_B"/>
    <property type="match status" value="1"/>
</dbReference>
<keyword evidence="3" id="KW-0378">Hydrolase</keyword>